<dbReference type="Proteomes" id="UP001500253">
    <property type="component" value="Unassembled WGS sequence"/>
</dbReference>
<dbReference type="Gene3D" id="2.50.20.20">
    <property type="match status" value="1"/>
</dbReference>
<dbReference type="SUPFAM" id="SSF89392">
    <property type="entry name" value="Prokaryotic lipoproteins and lipoprotein localization factors"/>
    <property type="match status" value="1"/>
</dbReference>
<feature type="region of interest" description="Disordered" evidence="1">
    <location>
        <begin position="247"/>
        <end position="334"/>
    </location>
</feature>
<evidence type="ECO:0000313" key="3">
    <source>
        <dbReference type="EMBL" id="GAA2369195.1"/>
    </source>
</evidence>
<evidence type="ECO:0000256" key="2">
    <source>
        <dbReference type="SAM" id="SignalP"/>
    </source>
</evidence>
<protein>
    <recommendedName>
        <fullName evidence="5">Lipoprotein</fullName>
    </recommendedName>
</protein>
<keyword evidence="4" id="KW-1185">Reference proteome</keyword>
<dbReference type="InterPro" id="IPR029046">
    <property type="entry name" value="LolA/LolB/LppX"/>
</dbReference>
<organism evidence="3 4">
    <name type="scientific">Streptomyces cuspidosporus</name>
    <dbReference type="NCBI Taxonomy" id="66882"/>
    <lineage>
        <taxon>Bacteria</taxon>
        <taxon>Bacillati</taxon>
        <taxon>Actinomycetota</taxon>
        <taxon>Actinomycetes</taxon>
        <taxon>Kitasatosporales</taxon>
        <taxon>Streptomycetaceae</taxon>
        <taxon>Streptomyces</taxon>
    </lineage>
</organism>
<evidence type="ECO:0000313" key="4">
    <source>
        <dbReference type="Proteomes" id="UP001500253"/>
    </source>
</evidence>
<evidence type="ECO:0008006" key="5">
    <source>
        <dbReference type="Google" id="ProtNLM"/>
    </source>
</evidence>
<feature type="signal peptide" evidence="2">
    <location>
        <begin position="1"/>
        <end position="31"/>
    </location>
</feature>
<accession>A0ABN3H4V2</accession>
<sequence length="370" mass="37387">MEIQRRTGGARARRTAAAVAGGLLAGLMVTATVTGCSSETAADERPGGESRAAAVAALHRAADVLVRSGSSRVRTTMETATGGTRVSIRGTGAYDFVRRMGRLRLVLPKDAMGTAEHEPITELLASGALFMRNRGEGIPPDKWVRVDTAGIPDGNLVTGGATDPLAAAELLRGARSVSLVGEEGLDGTLVWHYRGTTDIGRAARAASPGVRGPLTAAARGFTERAVPFDAYLDRQGRLREVRHHFTVTSEASGQSGQSGQGQSGQHGGTESGSTGSGSTGSGGTDSGSTGSGGTDSGSTGSGTGNGAESGTGSGARAGRSGRGSTPGRQGARRTLGVASITELYDFGAPAAITLPKSSDIYTGRVESTQT</sequence>
<evidence type="ECO:0000256" key="1">
    <source>
        <dbReference type="SAM" id="MobiDB-lite"/>
    </source>
</evidence>
<reference evidence="3 4" key="1">
    <citation type="journal article" date="2019" name="Int. J. Syst. Evol. Microbiol.">
        <title>The Global Catalogue of Microorganisms (GCM) 10K type strain sequencing project: providing services to taxonomists for standard genome sequencing and annotation.</title>
        <authorList>
            <consortium name="The Broad Institute Genomics Platform"/>
            <consortium name="The Broad Institute Genome Sequencing Center for Infectious Disease"/>
            <person name="Wu L."/>
            <person name="Ma J."/>
        </authorList>
    </citation>
    <scope>NUCLEOTIDE SEQUENCE [LARGE SCALE GENOMIC DNA]</scope>
    <source>
        <strain evidence="3 4">JCM 4316</strain>
    </source>
</reference>
<dbReference type="RefSeq" id="WP_428837068.1">
    <property type="nucleotide sequence ID" value="NZ_BAAASD010000050.1"/>
</dbReference>
<feature type="compositionally biased region" description="Polar residues" evidence="1">
    <location>
        <begin position="355"/>
        <end position="370"/>
    </location>
</feature>
<gene>
    <name evidence="3" type="ORF">GCM10010246_73760</name>
</gene>
<comment type="caution">
    <text evidence="3">The sequence shown here is derived from an EMBL/GenBank/DDBJ whole genome shotgun (WGS) entry which is preliminary data.</text>
</comment>
<name>A0ABN3H4V2_9ACTN</name>
<feature type="compositionally biased region" description="Low complexity" evidence="1">
    <location>
        <begin position="316"/>
        <end position="329"/>
    </location>
</feature>
<feature type="chain" id="PRO_5047396734" description="Lipoprotein" evidence="2">
    <location>
        <begin position="32"/>
        <end position="370"/>
    </location>
</feature>
<keyword evidence="2" id="KW-0732">Signal</keyword>
<proteinExistence type="predicted"/>
<dbReference type="EMBL" id="BAAASD010000050">
    <property type="protein sequence ID" value="GAA2369195.1"/>
    <property type="molecule type" value="Genomic_DNA"/>
</dbReference>
<feature type="compositionally biased region" description="Gly residues" evidence="1">
    <location>
        <begin position="256"/>
        <end position="315"/>
    </location>
</feature>
<feature type="region of interest" description="Disordered" evidence="1">
    <location>
        <begin position="348"/>
        <end position="370"/>
    </location>
</feature>